<organism evidence="1 2">
    <name type="scientific">Megasphaera micronuciformis F0359</name>
    <dbReference type="NCBI Taxonomy" id="706434"/>
    <lineage>
        <taxon>Bacteria</taxon>
        <taxon>Bacillati</taxon>
        <taxon>Bacillota</taxon>
        <taxon>Negativicutes</taxon>
        <taxon>Veillonellales</taxon>
        <taxon>Veillonellaceae</taxon>
        <taxon>Megasphaera</taxon>
    </lineage>
</organism>
<reference evidence="1 2" key="1">
    <citation type="submission" date="2010-08" db="EMBL/GenBank/DDBJ databases">
        <authorList>
            <person name="Weinstock G."/>
            <person name="Sodergren E."/>
            <person name="Clifton S."/>
            <person name="Fulton L."/>
            <person name="Fulton B."/>
            <person name="Courtney L."/>
            <person name="Fronick C."/>
            <person name="Harrison M."/>
            <person name="Strong C."/>
            <person name="Farmer C."/>
            <person name="Delahaunty K."/>
            <person name="Markovic C."/>
            <person name="Hall O."/>
            <person name="Minx P."/>
            <person name="Tomlinson C."/>
            <person name="Mitreva M."/>
            <person name="Hou S."/>
            <person name="Chen J."/>
            <person name="Wollam A."/>
            <person name="Pepin K.H."/>
            <person name="Johnson M."/>
            <person name="Bhonagiri V."/>
            <person name="Zhang X."/>
            <person name="Suruliraj S."/>
            <person name="Warren W."/>
            <person name="Chinwalla A."/>
            <person name="Mardis E.R."/>
            <person name="Wilson R.K."/>
        </authorList>
    </citation>
    <scope>NUCLEOTIDE SEQUENCE [LARGE SCALE GENOMIC DNA]</scope>
    <source>
        <strain evidence="1 2">F0359</strain>
    </source>
</reference>
<accession>E2ZAS3</accession>
<comment type="caution">
    <text evidence="1">The sequence shown here is derived from an EMBL/GenBank/DDBJ whole genome shotgun (WGS) entry which is preliminary data.</text>
</comment>
<dbReference type="EMBL" id="AECS01000012">
    <property type="protein sequence ID" value="EFQ04605.1"/>
    <property type="molecule type" value="Genomic_DNA"/>
</dbReference>
<keyword evidence="2" id="KW-1185">Reference proteome</keyword>
<dbReference type="AlphaFoldDB" id="E2ZAS3"/>
<gene>
    <name evidence="1" type="ORF">HMPREF9429_00541</name>
</gene>
<dbReference type="Proteomes" id="UP000003195">
    <property type="component" value="Unassembled WGS sequence"/>
</dbReference>
<proteinExistence type="predicted"/>
<name>E2ZAS3_9FIRM</name>
<dbReference type="RefSeq" id="WP_006941396.1">
    <property type="nucleotide sequence ID" value="NZ_GL538186.1"/>
</dbReference>
<sequence length="65" mass="7222">MALDKTAIDDVTFSISGAIDAVESALDRIEDCGLDDYEQEAAKEYLQEGIKRLDMAYDIVDFAED</sequence>
<evidence type="ECO:0000313" key="2">
    <source>
        <dbReference type="Proteomes" id="UP000003195"/>
    </source>
</evidence>
<protein>
    <submittedName>
        <fullName evidence="1">Uncharacterized protein</fullName>
    </submittedName>
</protein>
<dbReference type="HOGENOM" id="CLU_2844759_0_0_9"/>
<evidence type="ECO:0000313" key="1">
    <source>
        <dbReference type="EMBL" id="EFQ04605.1"/>
    </source>
</evidence>
<dbReference type="STRING" id="706434.HMPREF9429_00541"/>